<dbReference type="EMBL" id="CACVKT020009723">
    <property type="protein sequence ID" value="CAC5423137.1"/>
    <property type="molecule type" value="Genomic_DNA"/>
</dbReference>
<feature type="compositionally biased region" description="Polar residues" evidence="1">
    <location>
        <begin position="147"/>
        <end position="177"/>
    </location>
</feature>
<evidence type="ECO:0000313" key="2">
    <source>
        <dbReference type="EMBL" id="CAC5423137.1"/>
    </source>
</evidence>
<accession>A0A6J8ERL7</accession>
<feature type="region of interest" description="Disordered" evidence="1">
    <location>
        <begin position="213"/>
        <end position="237"/>
    </location>
</feature>
<dbReference type="OrthoDB" id="10353714at2759"/>
<organism evidence="2 3">
    <name type="scientific">Mytilus coruscus</name>
    <name type="common">Sea mussel</name>
    <dbReference type="NCBI Taxonomy" id="42192"/>
    <lineage>
        <taxon>Eukaryota</taxon>
        <taxon>Metazoa</taxon>
        <taxon>Spiralia</taxon>
        <taxon>Lophotrochozoa</taxon>
        <taxon>Mollusca</taxon>
        <taxon>Bivalvia</taxon>
        <taxon>Autobranchia</taxon>
        <taxon>Pteriomorphia</taxon>
        <taxon>Mytilida</taxon>
        <taxon>Mytiloidea</taxon>
        <taxon>Mytilidae</taxon>
        <taxon>Mytilinae</taxon>
        <taxon>Mytilus</taxon>
    </lineage>
</organism>
<evidence type="ECO:0000313" key="3">
    <source>
        <dbReference type="Proteomes" id="UP000507470"/>
    </source>
</evidence>
<evidence type="ECO:0000256" key="1">
    <source>
        <dbReference type="SAM" id="MobiDB-lite"/>
    </source>
</evidence>
<dbReference type="Proteomes" id="UP000507470">
    <property type="component" value="Unassembled WGS sequence"/>
</dbReference>
<protein>
    <submittedName>
        <fullName evidence="2">Uncharacterized protein</fullName>
    </submittedName>
</protein>
<sequence>MDVFLEIMNHLEHHLRYNYNSINNEVPAGSYGCFPRDNEPPGTSSEYLDNVIAGSYGCFPRDNEPHGTSSQTVAEKFNRINDFREVHFTPGMIFVRFISKKGAVEAFEKFYKELDMRVAYHRKKQFDTVKQWNKGSLQSKSFKENSTEYSNKWPSHTHNSMHQNTTEHSNKGSLHSETCTSEYSNNCSSHGKPPYTVTTKPKTMSMLYSHSTDLEDTDNETPSHHEQTSHGACASWGKEQETEYQKWAMPGGNSDDRESCDGKNEKYFCVPTLNKDNLSTDGSYKSDQDSCTTEAINFSYLKQLQKIWKN</sequence>
<feature type="region of interest" description="Disordered" evidence="1">
    <location>
        <begin position="140"/>
        <end position="177"/>
    </location>
</feature>
<name>A0A6J8ERL7_MYTCO</name>
<dbReference type="AlphaFoldDB" id="A0A6J8ERL7"/>
<reference evidence="2 3" key="1">
    <citation type="submission" date="2020-06" db="EMBL/GenBank/DDBJ databases">
        <authorList>
            <person name="Li R."/>
            <person name="Bekaert M."/>
        </authorList>
    </citation>
    <scope>NUCLEOTIDE SEQUENCE [LARGE SCALE GENOMIC DNA]</scope>
    <source>
        <strain evidence="3">wild</strain>
    </source>
</reference>
<proteinExistence type="predicted"/>
<keyword evidence="3" id="KW-1185">Reference proteome</keyword>
<gene>
    <name evidence="2" type="ORF">MCOR_55137</name>
</gene>